<comment type="caution">
    <text evidence="1">The sequence shown here is derived from an EMBL/GenBank/DDBJ whole genome shotgun (WGS) entry which is preliminary data.</text>
</comment>
<dbReference type="Proteomes" id="UP000699042">
    <property type="component" value="Unassembled WGS sequence"/>
</dbReference>
<keyword evidence="2" id="KW-1185">Reference proteome</keyword>
<proteinExistence type="predicted"/>
<reference evidence="1" key="1">
    <citation type="submission" date="2021-05" db="EMBL/GenBank/DDBJ databases">
        <title>Comparative genomics of three Colletotrichum scovillei strains and genetic complementation revealed genes involved fungal growth and virulence on chili pepper.</title>
        <authorList>
            <person name="Hsieh D.-K."/>
            <person name="Chuang S.-C."/>
            <person name="Chen C.-Y."/>
            <person name="Chao Y.-T."/>
            <person name="Lu M.-Y.J."/>
            <person name="Lee M.-H."/>
            <person name="Shih M.-C."/>
        </authorList>
    </citation>
    <scope>NUCLEOTIDE SEQUENCE</scope>
    <source>
        <strain evidence="1">Coll-153</strain>
    </source>
</reference>
<organism evidence="1 2">
    <name type="scientific">Colletotrichum scovillei</name>
    <dbReference type="NCBI Taxonomy" id="1209932"/>
    <lineage>
        <taxon>Eukaryota</taxon>
        <taxon>Fungi</taxon>
        <taxon>Dikarya</taxon>
        <taxon>Ascomycota</taxon>
        <taxon>Pezizomycotina</taxon>
        <taxon>Sordariomycetes</taxon>
        <taxon>Hypocreomycetidae</taxon>
        <taxon>Glomerellales</taxon>
        <taxon>Glomerellaceae</taxon>
        <taxon>Colletotrichum</taxon>
        <taxon>Colletotrichum acutatum species complex</taxon>
    </lineage>
</organism>
<gene>
    <name evidence="1" type="ORF">JMJ77_011311</name>
</gene>
<sequence length="86" mass="9299">MRKRPPYAERLVLRAFAVAADLRLTCCDDLGNGEAGAEEASGVGDGSAPFDCKLEVAKASRISLTVTCLRKNFFLGFPSPCFRVLM</sequence>
<name>A0A9P7R1S1_9PEZI</name>
<dbReference type="AlphaFoldDB" id="A0A9P7R1S1"/>
<accession>A0A9P7R1S1</accession>
<dbReference type="EMBL" id="JAESDN010000007">
    <property type="protein sequence ID" value="KAG7047973.1"/>
    <property type="molecule type" value="Genomic_DNA"/>
</dbReference>
<protein>
    <submittedName>
        <fullName evidence="1">Uncharacterized protein</fullName>
    </submittedName>
</protein>
<evidence type="ECO:0000313" key="2">
    <source>
        <dbReference type="Proteomes" id="UP000699042"/>
    </source>
</evidence>
<evidence type="ECO:0000313" key="1">
    <source>
        <dbReference type="EMBL" id="KAG7047973.1"/>
    </source>
</evidence>